<accession>X6NRK9</accession>
<name>X6NRK9_RETFI</name>
<feature type="region of interest" description="Disordered" evidence="1">
    <location>
        <begin position="271"/>
        <end position="295"/>
    </location>
</feature>
<evidence type="ECO:0000313" key="2">
    <source>
        <dbReference type="EMBL" id="ETO28661.1"/>
    </source>
</evidence>
<keyword evidence="3" id="KW-1185">Reference proteome</keyword>
<comment type="caution">
    <text evidence="2">The sequence shown here is derived from an EMBL/GenBank/DDBJ whole genome shotgun (WGS) entry which is preliminary data.</text>
</comment>
<evidence type="ECO:0000256" key="1">
    <source>
        <dbReference type="SAM" id="MobiDB-lite"/>
    </source>
</evidence>
<dbReference type="Proteomes" id="UP000023152">
    <property type="component" value="Unassembled WGS sequence"/>
</dbReference>
<gene>
    <name evidence="2" type="ORF">RFI_08465</name>
</gene>
<protein>
    <submittedName>
        <fullName evidence="2">Uncharacterized protein</fullName>
    </submittedName>
</protein>
<evidence type="ECO:0000313" key="3">
    <source>
        <dbReference type="Proteomes" id="UP000023152"/>
    </source>
</evidence>
<sequence length="406" mass="47863">MFTSEDLFNLKKMKKQKIMTSVFKKYVLQLQLKNYNFLNDVIVIHFFFMKFISLHILGSIMKGSILWIFPQCNAIKKQYIRTQCTLIDPLVFVFSCQTNNKSLSLVANKENQMTAVDDMLKFDSIPLSRTVSITDLQRRLFCALGGNSVGHGTEGKTKLEEKKEEEKLINVPIGEKIMHDFVIKDPNVFTRRNEVRFVYHHNEMVFFIGPQIHQKNETLMHYMNTYHQTLEFHPGVMHERYGWQPDFSQRVKMDLTARLLGFVVSHNTIEDIDNDNNNDSNKEKKKNNNDSNNLHHNGAIEITTVKAQITLFQCREKNNGNEILFKGHSPDSDRHSKTERKEIALVVFPLFQRQHLATDMVRVTWNLFKFSDNEEWIYVMNSDKSAMFWRSLKQWYPDINFKLVRY</sequence>
<dbReference type="EMBL" id="ASPP01006538">
    <property type="protein sequence ID" value="ETO28661.1"/>
    <property type="molecule type" value="Genomic_DNA"/>
</dbReference>
<organism evidence="2 3">
    <name type="scientific">Reticulomyxa filosa</name>
    <dbReference type="NCBI Taxonomy" id="46433"/>
    <lineage>
        <taxon>Eukaryota</taxon>
        <taxon>Sar</taxon>
        <taxon>Rhizaria</taxon>
        <taxon>Retaria</taxon>
        <taxon>Foraminifera</taxon>
        <taxon>Monothalamids</taxon>
        <taxon>Reticulomyxidae</taxon>
        <taxon>Reticulomyxa</taxon>
    </lineage>
</organism>
<dbReference type="AlphaFoldDB" id="X6NRK9"/>
<reference evidence="2 3" key="1">
    <citation type="journal article" date="2013" name="Curr. Biol.">
        <title>The Genome of the Foraminiferan Reticulomyxa filosa.</title>
        <authorList>
            <person name="Glockner G."/>
            <person name="Hulsmann N."/>
            <person name="Schleicher M."/>
            <person name="Noegel A.A."/>
            <person name="Eichinger L."/>
            <person name="Gallinger C."/>
            <person name="Pawlowski J."/>
            <person name="Sierra R."/>
            <person name="Euteneuer U."/>
            <person name="Pillet L."/>
            <person name="Moustafa A."/>
            <person name="Platzer M."/>
            <person name="Groth M."/>
            <person name="Szafranski K."/>
            <person name="Schliwa M."/>
        </authorList>
    </citation>
    <scope>NUCLEOTIDE SEQUENCE [LARGE SCALE GENOMIC DNA]</scope>
</reference>
<proteinExistence type="predicted"/>